<feature type="transmembrane region" description="Helical" evidence="7">
    <location>
        <begin position="578"/>
        <end position="600"/>
    </location>
</feature>
<comment type="subcellular location">
    <subcellularLocation>
        <location evidence="1">Membrane</location>
        <topology evidence="1">Single-pass type I membrane protein</topology>
    </subcellularLocation>
</comment>
<comment type="caution">
    <text evidence="8">The sequence shown here is derived from an EMBL/GenBank/DDBJ whole genome shotgun (WGS) entry which is preliminary data.</text>
</comment>
<keyword evidence="4 7" id="KW-1133">Transmembrane helix</keyword>
<dbReference type="PANTHER" id="PTHR31386:SF2">
    <property type="entry name" value="SIMILAR TO RIKEN CDNA 2510039O18"/>
    <property type="match status" value="1"/>
</dbReference>
<dbReference type="PANTHER" id="PTHR31386">
    <property type="entry name" value="UNCHARACTERIZED PROTEIN KIAA2013"/>
    <property type="match status" value="1"/>
</dbReference>
<reference evidence="8 9" key="1">
    <citation type="submission" date="2024-02" db="EMBL/GenBank/DDBJ databases">
        <authorList>
            <person name="Daric V."/>
            <person name="Darras S."/>
        </authorList>
    </citation>
    <scope>NUCLEOTIDE SEQUENCE [LARGE SCALE GENOMIC DNA]</scope>
</reference>
<organism evidence="8 9">
    <name type="scientific">Clavelina lepadiformis</name>
    <name type="common">Light-bulb sea squirt</name>
    <name type="synonym">Ascidia lepadiformis</name>
    <dbReference type="NCBI Taxonomy" id="159417"/>
    <lineage>
        <taxon>Eukaryota</taxon>
        <taxon>Metazoa</taxon>
        <taxon>Chordata</taxon>
        <taxon>Tunicata</taxon>
        <taxon>Ascidiacea</taxon>
        <taxon>Aplousobranchia</taxon>
        <taxon>Clavelinidae</taxon>
        <taxon>Clavelina</taxon>
    </lineage>
</organism>
<dbReference type="EMBL" id="CAWYQH010000097">
    <property type="protein sequence ID" value="CAK8683802.1"/>
    <property type="molecule type" value="Genomic_DNA"/>
</dbReference>
<keyword evidence="9" id="KW-1185">Reference proteome</keyword>
<evidence type="ECO:0000256" key="1">
    <source>
        <dbReference type="ARBA" id="ARBA00004479"/>
    </source>
</evidence>
<gene>
    <name evidence="8" type="ORF">CVLEPA_LOCUS14830</name>
</gene>
<evidence type="ECO:0000256" key="6">
    <source>
        <dbReference type="ARBA" id="ARBA00023180"/>
    </source>
</evidence>
<evidence type="ECO:0000313" key="8">
    <source>
        <dbReference type="EMBL" id="CAK8683802.1"/>
    </source>
</evidence>
<evidence type="ECO:0000256" key="2">
    <source>
        <dbReference type="ARBA" id="ARBA00022692"/>
    </source>
</evidence>
<accession>A0ABP0FYJ1</accession>
<evidence type="ECO:0000256" key="7">
    <source>
        <dbReference type="SAM" id="Phobius"/>
    </source>
</evidence>
<keyword evidence="5 7" id="KW-0472">Membrane</keyword>
<name>A0ABP0FYJ1_CLALP</name>
<evidence type="ECO:0000313" key="9">
    <source>
        <dbReference type="Proteomes" id="UP001642483"/>
    </source>
</evidence>
<feature type="transmembrane region" description="Helical" evidence="7">
    <location>
        <begin position="20"/>
        <end position="39"/>
    </location>
</feature>
<proteinExistence type="predicted"/>
<keyword evidence="2 7" id="KW-0812">Transmembrane</keyword>
<keyword evidence="3" id="KW-0732">Signal</keyword>
<dbReference type="Proteomes" id="UP001642483">
    <property type="component" value="Unassembled WGS sequence"/>
</dbReference>
<dbReference type="Pfam" id="PF10222">
    <property type="entry name" value="DUF2152"/>
    <property type="match status" value="1"/>
</dbReference>
<dbReference type="InterPro" id="IPR018795">
    <property type="entry name" value="K2013-like"/>
</dbReference>
<evidence type="ECO:0000256" key="3">
    <source>
        <dbReference type="ARBA" id="ARBA00022729"/>
    </source>
</evidence>
<protein>
    <submittedName>
        <fullName evidence="8">Uncharacterized protein</fullName>
    </submittedName>
</protein>
<evidence type="ECO:0000256" key="5">
    <source>
        <dbReference type="ARBA" id="ARBA00023136"/>
    </source>
</evidence>
<sequence length="625" mass="71327">MQSSIYQRFYGWKYLINTNWGRKVLFIGLCGCFFLYYIIPLSYNRVYDRFFYGSGKSCMERHLQQSAFAVDNFNAVINRHHVDKQVEKPHLPFVGNGKLASVVDYKQSSLYMFYEVSFQPDEEYVQLPFDIIIRPELVGKNVQNEESTVLNFHNGIVQRLSCLTSGYTKDCVFVNHTVIAHRSRPNVLLQHIEVSSTVNREESSMIKDVFLNQDHIKPHSNFKLLAKDKSDRYLLYGSVLPIEEKNCMAVVVAVSVTPQKLLVKDNSAHVDSYTVVMHSDVMKSTAKCQMELRSLTHTTSSYFDELLRTSGESLLQEHKDAWRDILHTGLSIKPATDHEPGIPAPRTVNSTIYYVLSTMDSKLHNKDIPEKERFDLIKRLHTPDFCYNGNPTFHAEALWKQPTKAADVADVQKLWALTLRKRGCNYLVSEGAEGMLQAIVLSFGGLQFTNDDLQLHTHPDILHNQIAFHNIIYKNNTVDIAIKDVSGSSTLEVALLESSPLPLYACEAGCLSEIKQLKKEPQRFPVYVTQPVTPILYISHSRKHLEELKQTLHVRNIIDHAQHLETLNKPAGPGGLPLMFWISIGSLIIFFHVFLIRMIFNEYNNSMGPGSMSKSYYTNRGRLAS</sequence>
<keyword evidence="6" id="KW-0325">Glycoprotein</keyword>
<evidence type="ECO:0000256" key="4">
    <source>
        <dbReference type="ARBA" id="ARBA00022989"/>
    </source>
</evidence>